<accession>A0A974D8M6</accession>
<reference evidence="2" key="1">
    <citation type="journal article" date="2016" name="Nature">
        <title>Genome evolution in the allotetraploid frog Xenopus laevis.</title>
        <authorList>
            <person name="Session A.M."/>
            <person name="Uno Y."/>
            <person name="Kwon T."/>
            <person name="Chapman J.A."/>
            <person name="Toyoda A."/>
            <person name="Takahashi S."/>
            <person name="Fukui A."/>
            <person name="Hikosaka A."/>
            <person name="Suzuki A."/>
            <person name="Kondo M."/>
            <person name="van Heeringen S.J."/>
            <person name="Quigley I."/>
            <person name="Heinz S."/>
            <person name="Ogino H."/>
            <person name="Ochi H."/>
            <person name="Hellsten U."/>
            <person name="Lyons J.B."/>
            <person name="Simakov O."/>
            <person name="Putnam N."/>
            <person name="Stites J."/>
            <person name="Kuroki Y."/>
            <person name="Tanaka T."/>
            <person name="Michiue T."/>
            <person name="Watanabe M."/>
            <person name="Bogdanovic O."/>
            <person name="Lister R."/>
            <person name="Georgiou G."/>
            <person name="Paranjpe S.S."/>
            <person name="van Kruijsbergen I."/>
            <person name="Shu S."/>
            <person name="Carlson J."/>
            <person name="Kinoshita T."/>
            <person name="Ohta Y."/>
            <person name="Mawaribuchi S."/>
            <person name="Jenkins J."/>
            <person name="Grimwood J."/>
            <person name="Schmutz J."/>
            <person name="Mitros T."/>
            <person name="Mozaffari S.V."/>
            <person name="Suzuki Y."/>
            <person name="Haramoto Y."/>
            <person name="Yamamoto T.S."/>
            <person name="Takagi C."/>
            <person name="Heald R."/>
            <person name="Miller K."/>
            <person name="Haudenschild C."/>
            <person name="Kitzman J."/>
            <person name="Nakayama T."/>
            <person name="Izutsu Y."/>
            <person name="Robert J."/>
            <person name="Fortriede J."/>
            <person name="Burns K."/>
            <person name="Lotay V."/>
            <person name="Karimi K."/>
            <person name="Yasuoka Y."/>
            <person name="Dichmann D.S."/>
            <person name="Flajnik M.F."/>
            <person name="Houston D.W."/>
            <person name="Shendure J."/>
            <person name="DuPasquier L."/>
            <person name="Vize P.D."/>
            <person name="Zorn A.M."/>
            <person name="Ito M."/>
            <person name="Marcotte E.M."/>
            <person name="Wallingford J.B."/>
            <person name="Ito Y."/>
            <person name="Asashima M."/>
            <person name="Ueno N."/>
            <person name="Matsuda Y."/>
            <person name="Veenstra G.J."/>
            <person name="Fujiyama A."/>
            <person name="Harland R.M."/>
            <person name="Taira M."/>
            <person name="Rokhsar D.S."/>
        </authorList>
    </citation>
    <scope>NUCLEOTIDE SEQUENCE [LARGE SCALE GENOMIC DNA]</scope>
    <source>
        <strain evidence="2">J</strain>
    </source>
</reference>
<proteinExistence type="predicted"/>
<dbReference type="EMBL" id="CM004471">
    <property type="protein sequence ID" value="OCT87449.1"/>
    <property type="molecule type" value="Genomic_DNA"/>
</dbReference>
<dbReference type="Proteomes" id="UP000694892">
    <property type="component" value="Chromosome 3S"/>
</dbReference>
<dbReference type="AlphaFoldDB" id="A0A974D8M6"/>
<protein>
    <submittedName>
        <fullName evidence="1">Uncharacterized protein</fullName>
    </submittedName>
</protein>
<organism evidence="1 2">
    <name type="scientific">Xenopus laevis</name>
    <name type="common">African clawed frog</name>
    <dbReference type="NCBI Taxonomy" id="8355"/>
    <lineage>
        <taxon>Eukaryota</taxon>
        <taxon>Metazoa</taxon>
        <taxon>Chordata</taxon>
        <taxon>Craniata</taxon>
        <taxon>Vertebrata</taxon>
        <taxon>Euteleostomi</taxon>
        <taxon>Amphibia</taxon>
        <taxon>Batrachia</taxon>
        <taxon>Anura</taxon>
        <taxon>Pipoidea</taxon>
        <taxon>Pipidae</taxon>
        <taxon>Xenopodinae</taxon>
        <taxon>Xenopus</taxon>
        <taxon>Xenopus</taxon>
    </lineage>
</organism>
<gene>
    <name evidence="1" type="ORF">XELAEV_18021145mg</name>
</gene>
<evidence type="ECO:0000313" key="1">
    <source>
        <dbReference type="EMBL" id="OCT87449.1"/>
    </source>
</evidence>
<evidence type="ECO:0000313" key="2">
    <source>
        <dbReference type="Proteomes" id="UP000694892"/>
    </source>
</evidence>
<sequence length="92" mass="10248">MLGFCICDLAIPLAGVTYSECFSDIQELIKAAILMSSDDFLLSVLLKQFDQYVLLWASKIPSSAGHYEAIPMGKNYGCRACWVVLEYFPSVQ</sequence>
<name>A0A974D8M6_XENLA</name>